<evidence type="ECO:0000313" key="2">
    <source>
        <dbReference type="Proteomes" id="UP000234681"/>
    </source>
</evidence>
<organism evidence="1 2">
    <name type="scientific">Rattus norvegicus</name>
    <name type="common">Rat</name>
    <dbReference type="NCBI Taxonomy" id="10116"/>
    <lineage>
        <taxon>Eukaryota</taxon>
        <taxon>Metazoa</taxon>
        <taxon>Chordata</taxon>
        <taxon>Craniata</taxon>
        <taxon>Vertebrata</taxon>
        <taxon>Euteleostomi</taxon>
        <taxon>Mammalia</taxon>
        <taxon>Eutheria</taxon>
        <taxon>Euarchontoglires</taxon>
        <taxon>Glires</taxon>
        <taxon>Rodentia</taxon>
        <taxon>Myomorpha</taxon>
        <taxon>Muroidea</taxon>
        <taxon>Muridae</taxon>
        <taxon>Murinae</taxon>
        <taxon>Rattus</taxon>
    </lineage>
</organism>
<evidence type="ECO:0000313" key="1">
    <source>
        <dbReference type="EMBL" id="EDM04434.1"/>
    </source>
</evidence>
<sequence length="17" mass="1906">MGHCTLFLIVAQNICSR</sequence>
<dbReference type="Proteomes" id="UP000234681">
    <property type="component" value="Chromosome 10"/>
</dbReference>
<proteinExistence type="predicted"/>
<reference evidence="1 2" key="1">
    <citation type="submission" date="2005-07" db="EMBL/GenBank/DDBJ databases">
        <authorList>
            <person name="Mural R.J."/>
            <person name="Li P.W."/>
            <person name="Adams M.D."/>
            <person name="Amanatides P.G."/>
            <person name="Baden-Tillson H."/>
            <person name="Barnstead M."/>
            <person name="Chin S.H."/>
            <person name="Dew I."/>
            <person name="Evans C.A."/>
            <person name="Ferriera S."/>
            <person name="Flanigan M."/>
            <person name="Fosler C."/>
            <person name="Glodek A."/>
            <person name="Gu Z."/>
            <person name="Holt R.A."/>
            <person name="Jennings D."/>
            <person name="Kraft C.L."/>
            <person name="Lu F."/>
            <person name="Nguyen T."/>
            <person name="Nusskern D.R."/>
            <person name="Pfannkoch C.M."/>
            <person name="Sitter C."/>
            <person name="Sutton G.G."/>
            <person name="Venter J.C."/>
            <person name="Wang Z."/>
            <person name="Woodage T."/>
            <person name="Zheng X.H."/>
            <person name="Zhong F."/>
        </authorList>
    </citation>
    <scope>NUCLEOTIDE SEQUENCE [LARGE SCALE GENOMIC DNA]</scope>
    <source>
        <strain>BN</strain>
        <strain evidence="2">Sprague-Dawley</strain>
    </source>
</reference>
<gene>
    <name evidence="1" type="ORF">rCG_35605</name>
</gene>
<accession>A6HEH9</accession>
<dbReference type="EMBL" id="CH473948">
    <property type="protein sequence ID" value="EDM04434.1"/>
    <property type="molecule type" value="Genomic_DNA"/>
</dbReference>
<protein>
    <submittedName>
        <fullName evidence="1">RCG35605</fullName>
    </submittedName>
</protein>
<name>A6HEH9_RAT</name>
<dbReference type="AlphaFoldDB" id="A6HEH9"/>